<dbReference type="Proteomes" id="UP000678895">
    <property type="component" value="Unassembled WGS sequence"/>
</dbReference>
<sequence>MNRSQLTALEAINIAHEYINERNKYFVPWTIQSDINKSIQYYEKFFALHGGAWVVEIDFVDFDKLLVISDEEKGISFLIFGIKRSKLSEINTLLTIERVLEISRNYK</sequence>
<proteinExistence type="predicted"/>
<dbReference type="AlphaFoldDB" id="A0A919Y6T1"/>
<dbReference type="EMBL" id="BORS01000010">
    <property type="protein sequence ID" value="GIO43395.1"/>
    <property type="molecule type" value="Genomic_DNA"/>
</dbReference>
<reference evidence="1" key="1">
    <citation type="submission" date="2021-03" db="EMBL/GenBank/DDBJ databases">
        <title>Antimicrobial resistance genes in bacteria isolated from Japanese honey, and their potential for conferring macrolide and lincosamide resistance in the American foulbrood pathogen Paenibacillus larvae.</title>
        <authorList>
            <person name="Okamoto M."/>
            <person name="Kumagai M."/>
            <person name="Kanamori H."/>
            <person name="Takamatsu D."/>
        </authorList>
    </citation>
    <scope>NUCLEOTIDE SEQUENCE</scope>
    <source>
        <strain evidence="1">J41TS4</strain>
    </source>
</reference>
<keyword evidence="2" id="KW-1185">Reference proteome</keyword>
<dbReference type="RefSeq" id="WP_301628489.1">
    <property type="nucleotide sequence ID" value="NZ_BORS01000010.1"/>
</dbReference>
<organism evidence="1 2">
    <name type="scientific">Paenibacillus apis</name>
    <dbReference type="NCBI Taxonomy" id="1792174"/>
    <lineage>
        <taxon>Bacteria</taxon>
        <taxon>Bacillati</taxon>
        <taxon>Bacillota</taxon>
        <taxon>Bacilli</taxon>
        <taxon>Bacillales</taxon>
        <taxon>Paenibacillaceae</taxon>
        <taxon>Paenibacillus</taxon>
    </lineage>
</organism>
<evidence type="ECO:0000313" key="1">
    <source>
        <dbReference type="EMBL" id="GIO43395.1"/>
    </source>
</evidence>
<name>A0A919Y6T1_9BACL</name>
<gene>
    <name evidence="1" type="ORF">J41TS4_31530</name>
</gene>
<accession>A0A919Y6T1</accession>
<evidence type="ECO:0000313" key="2">
    <source>
        <dbReference type="Proteomes" id="UP000678895"/>
    </source>
</evidence>
<comment type="caution">
    <text evidence="1">The sequence shown here is derived from an EMBL/GenBank/DDBJ whole genome shotgun (WGS) entry which is preliminary data.</text>
</comment>
<protein>
    <submittedName>
        <fullName evidence="1">Uncharacterized protein</fullName>
    </submittedName>
</protein>